<feature type="compositionally biased region" description="Polar residues" evidence="1">
    <location>
        <begin position="501"/>
        <end position="514"/>
    </location>
</feature>
<proteinExistence type="predicted"/>
<evidence type="ECO:0000256" key="1">
    <source>
        <dbReference type="SAM" id="MobiDB-lite"/>
    </source>
</evidence>
<feature type="non-terminal residue" evidence="2">
    <location>
        <position position="546"/>
    </location>
</feature>
<evidence type="ECO:0000313" key="2">
    <source>
        <dbReference type="EMBL" id="RFU34561.1"/>
    </source>
</evidence>
<feature type="region of interest" description="Disordered" evidence="1">
    <location>
        <begin position="501"/>
        <end position="546"/>
    </location>
</feature>
<name>A0A3E2HND9_SCYLI</name>
<reference evidence="2 3" key="1">
    <citation type="submission" date="2018-05" db="EMBL/GenBank/DDBJ databases">
        <title>Draft genome sequence of Scytalidium lignicola DSM 105466, a ubiquitous saprotrophic fungus.</title>
        <authorList>
            <person name="Buettner E."/>
            <person name="Gebauer A.M."/>
            <person name="Hofrichter M."/>
            <person name="Liers C."/>
            <person name="Kellner H."/>
        </authorList>
    </citation>
    <scope>NUCLEOTIDE SEQUENCE [LARGE SCALE GENOMIC DNA]</scope>
    <source>
        <strain evidence="2 3">DSM 105466</strain>
    </source>
</reference>
<sequence length="546" mass="61023">MQRNGASKTWARRLFAYLNHPLPISRNNPFMEEAEYSQYPYKGCGPPLQLSQHIDETFIDYSDGSPRVSSSESNTMLFNNGKTRKLDHEHDTLHFQQRRSGHSLDHRRELGYLCENTKLPSCGDKEYSFAPELSMAPRYECSSTIEAPPNSDLLSWQQFEPSSLEDDHDSVDFLQLDSSSSHDSSKYILPYNLGNGQRTVSAPELTRSPILWIHNTIKLPEQALTLVPNPRIACNGDGIMLTQSPRVTPRRYRLQTSRLTSESDDDASAGSHSSFFPKLSLSLAFERNADPQHGSQEPSPIACSRIICHPTLQTSYQQLSFGACQDQGAGERRKPLDMPPSLTLSLNILSSHNKVSVEDCMTSQAEMQRFMRSTSAGSSSTTIHLSTSSFATHLTSENQTVTDFPTDIETSTISPQLNITPSVTPQRVQTIQTSLPITSIPLFTTPHRYQVYNDTLPSSIQPQTPDQLPEARHQSRYHPSYIAPVGNSSPTRHPLLDNIRSRTLSSHSESPSLRDTNRDRSRRASPAGLLDEGYRGLYGGRENALD</sequence>
<comment type="caution">
    <text evidence="2">The sequence shown here is derived from an EMBL/GenBank/DDBJ whole genome shotgun (WGS) entry which is preliminary data.</text>
</comment>
<feature type="non-terminal residue" evidence="2">
    <location>
        <position position="1"/>
    </location>
</feature>
<gene>
    <name evidence="2" type="ORF">B7463_g1815</name>
</gene>
<dbReference type="OrthoDB" id="3437607at2759"/>
<keyword evidence="3" id="KW-1185">Reference proteome</keyword>
<accession>A0A3E2HND9</accession>
<dbReference type="Proteomes" id="UP000258309">
    <property type="component" value="Unassembled WGS sequence"/>
</dbReference>
<evidence type="ECO:0000313" key="3">
    <source>
        <dbReference type="Proteomes" id="UP000258309"/>
    </source>
</evidence>
<protein>
    <submittedName>
        <fullName evidence="2">Uncharacterized protein</fullName>
    </submittedName>
</protein>
<dbReference type="EMBL" id="NCSJ02000019">
    <property type="protein sequence ID" value="RFU34561.1"/>
    <property type="molecule type" value="Genomic_DNA"/>
</dbReference>
<organism evidence="2 3">
    <name type="scientific">Scytalidium lignicola</name>
    <name type="common">Hyphomycete</name>
    <dbReference type="NCBI Taxonomy" id="5539"/>
    <lineage>
        <taxon>Eukaryota</taxon>
        <taxon>Fungi</taxon>
        <taxon>Dikarya</taxon>
        <taxon>Ascomycota</taxon>
        <taxon>Pezizomycotina</taxon>
        <taxon>Leotiomycetes</taxon>
        <taxon>Leotiomycetes incertae sedis</taxon>
        <taxon>Scytalidium</taxon>
    </lineage>
</organism>
<dbReference type="AlphaFoldDB" id="A0A3E2HND9"/>